<keyword evidence="6" id="KW-1185">Reference proteome</keyword>
<dbReference type="InterPro" id="IPR036514">
    <property type="entry name" value="SGNH_hydro_sf"/>
</dbReference>
<dbReference type="PANTHER" id="PTHR30383">
    <property type="entry name" value="THIOESTERASE 1/PROTEASE 1/LYSOPHOSPHOLIPASE L1"/>
    <property type="match status" value="1"/>
</dbReference>
<dbReference type="Pfam" id="PF13472">
    <property type="entry name" value="Lipase_GDSL_2"/>
    <property type="match status" value="1"/>
</dbReference>
<accession>A0A2U2P9V3</accession>
<dbReference type="Proteomes" id="UP000245647">
    <property type="component" value="Unassembled WGS sequence"/>
</dbReference>
<feature type="domain" description="SGNH hydrolase-type esterase" evidence="2">
    <location>
        <begin position="402"/>
        <end position="568"/>
    </location>
</feature>
<feature type="domain" description="SGNH hydrolase-type esterase" evidence="3">
    <location>
        <begin position="174"/>
        <end position="357"/>
    </location>
</feature>
<evidence type="ECO:0000313" key="5">
    <source>
        <dbReference type="EMBL" id="PWG78178.1"/>
    </source>
</evidence>
<dbReference type="InterPro" id="IPR051532">
    <property type="entry name" value="Ester_Hydrolysis_Enzymes"/>
</dbReference>
<protein>
    <submittedName>
        <fullName evidence="5">Acetylhydrolase</fullName>
    </submittedName>
</protein>
<evidence type="ECO:0000256" key="1">
    <source>
        <dbReference type="SAM" id="SignalP"/>
    </source>
</evidence>
<dbReference type="Pfam" id="PF14607">
    <property type="entry name" value="GxDLY"/>
    <property type="match status" value="1"/>
</dbReference>
<evidence type="ECO:0000259" key="4">
    <source>
        <dbReference type="Pfam" id="PF14607"/>
    </source>
</evidence>
<comment type="caution">
    <text evidence="5">The sequence shown here is derived from an EMBL/GenBank/DDBJ whole genome shotgun (WGS) entry which is preliminary data.</text>
</comment>
<dbReference type="PANTHER" id="PTHR30383:SF29">
    <property type="entry name" value="SGNH HYDROLASE-TYPE ESTERASE DOMAIN-CONTAINING PROTEIN"/>
    <property type="match status" value="1"/>
</dbReference>
<dbReference type="AlphaFoldDB" id="A0A2U2P9V3"/>
<name>A0A2U2P9V3_9SPHI</name>
<gene>
    <name evidence="5" type="ORF">DDR33_23510</name>
</gene>
<dbReference type="Pfam" id="PF14606">
    <property type="entry name" value="Lipase_GDSL_3"/>
    <property type="match status" value="1"/>
</dbReference>
<sequence>MKKTILAALLLCQTLVSLAQDLSWHTPSFVNGVCQRDSAGIYHRLPAALKDEVRPIVWNLSLNTAGEYIHFRSSARSFIIKYGLSGKSLAMPHMPSTGVSGLDLYAVDKNGAWNWAPPGYRFGDTCVYSYRDIYVASGQMADFYLYLPLYNAVKWLSIGVTQNEQLEFIDERKEKPVVAYGTSIMEGAVASRPGFAWTNILHRNLGREIINLGFSGNGKFEKPIFDLMAKVDAAVYIFDCMPNLTREAVSAPDEVENRIRYGLTKLRSAHPGVPVLLAEYPDGDIPFYTDTALLNNRHNASMLIASVYRKLQAEGISNLYLLTEKEIGFDINCLTETTHPNDIGMMKYAVAYERKLREILHEPAGAYPTQRPVEQYRDGFDWNKRHEQIIRNIIKTNPRVMLFGNSIIHYWGGEPASETTAARGAASWRRYMAPLGIQNAGFGNDRIENVLWRVYHDELDRFEGDKIVINIGTNNLAVNTDEEIVEGLAFLAQQVKNRKPAARIYIGAILPRKNKLERLAGLNRLIQKMAEAKGYSFFDFTEKFMTGEDLNFALFMPDGLHPNEKGYDVLGRCFKNLH</sequence>
<keyword evidence="1" id="KW-0732">Signal</keyword>
<evidence type="ECO:0000259" key="3">
    <source>
        <dbReference type="Pfam" id="PF14606"/>
    </source>
</evidence>
<dbReference type="GO" id="GO:0016788">
    <property type="term" value="F:hydrolase activity, acting on ester bonds"/>
    <property type="evidence" value="ECO:0007669"/>
    <property type="project" value="UniProtKB-ARBA"/>
</dbReference>
<feature type="domain" description="SGNH hydrolase-type esterase N-terminal" evidence="4">
    <location>
        <begin position="30"/>
        <end position="165"/>
    </location>
</feature>
<feature type="signal peptide" evidence="1">
    <location>
        <begin position="1"/>
        <end position="19"/>
    </location>
</feature>
<evidence type="ECO:0000313" key="6">
    <source>
        <dbReference type="Proteomes" id="UP000245647"/>
    </source>
</evidence>
<dbReference type="InterPro" id="IPR013830">
    <property type="entry name" value="SGNH_hydro"/>
</dbReference>
<dbReference type="InterPro" id="IPR032740">
    <property type="entry name" value="GxDLY"/>
</dbReference>
<dbReference type="OrthoDB" id="5624617at2"/>
<dbReference type="Gene3D" id="3.40.50.1110">
    <property type="entry name" value="SGNH hydrolase"/>
    <property type="match status" value="2"/>
</dbReference>
<dbReference type="Gene3D" id="2.60.120.260">
    <property type="entry name" value="Galactose-binding domain-like"/>
    <property type="match status" value="1"/>
</dbReference>
<evidence type="ECO:0000259" key="2">
    <source>
        <dbReference type="Pfam" id="PF13472"/>
    </source>
</evidence>
<reference evidence="5 6" key="1">
    <citation type="submission" date="2018-04" db="EMBL/GenBank/DDBJ databases">
        <title>Pedobacter chongqingensis sp. nov., isolated from a rottenly hemp rope.</title>
        <authorList>
            <person name="Cai Y."/>
        </authorList>
    </citation>
    <scope>NUCLEOTIDE SEQUENCE [LARGE SCALE GENOMIC DNA]</scope>
    <source>
        <strain evidence="5 6">FJ4-8</strain>
    </source>
</reference>
<proteinExistence type="predicted"/>
<dbReference type="RefSeq" id="WP_109418253.1">
    <property type="nucleotide sequence ID" value="NZ_QEAS01000031.1"/>
</dbReference>
<feature type="chain" id="PRO_5015643923" evidence="1">
    <location>
        <begin position="20"/>
        <end position="578"/>
    </location>
</feature>
<keyword evidence="5" id="KW-0378">Hydrolase</keyword>
<organism evidence="5 6">
    <name type="scientific">Pararcticibacter amylolyticus</name>
    <dbReference type="NCBI Taxonomy" id="2173175"/>
    <lineage>
        <taxon>Bacteria</taxon>
        <taxon>Pseudomonadati</taxon>
        <taxon>Bacteroidota</taxon>
        <taxon>Sphingobacteriia</taxon>
        <taxon>Sphingobacteriales</taxon>
        <taxon>Sphingobacteriaceae</taxon>
        <taxon>Pararcticibacter</taxon>
    </lineage>
</organism>
<dbReference type="SUPFAM" id="SSF52266">
    <property type="entry name" value="SGNH hydrolase"/>
    <property type="match status" value="2"/>
</dbReference>
<dbReference type="EMBL" id="QEAS01000031">
    <property type="protein sequence ID" value="PWG78178.1"/>
    <property type="molecule type" value="Genomic_DNA"/>
</dbReference>